<evidence type="ECO:0000313" key="2">
    <source>
        <dbReference type="EMBL" id="MEM5537241.1"/>
    </source>
</evidence>
<proteinExistence type="predicted"/>
<keyword evidence="1" id="KW-0732">Signal</keyword>
<feature type="chain" id="PRO_5047260908" evidence="1">
    <location>
        <begin position="23"/>
        <end position="155"/>
    </location>
</feature>
<gene>
    <name evidence="2" type="ORF">WNY58_12670</name>
</gene>
<sequence length="155" mass="17116">MKICSPILLTALTLSFAMPATAAPSVNDMQQCQGIIDFVEYKLDNAPEKYPQADIKAVRVGLEGYDNFIQQEIVSPGLLKFNGGDATKAEAMQQQVDAYKLTIVNNFKKRYKDTRFYTDFAVAINECGKKSVPSGQALEDLKVALNTLVKLAKMN</sequence>
<dbReference type="RefSeq" id="WP_339891392.1">
    <property type="nucleotide sequence ID" value="NZ_CAXBCE010000021.1"/>
</dbReference>
<organism evidence="2 3">
    <name type="scientific">Neptuniibacter pectenicola</name>
    <dbReference type="NCBI Taxonomy" id="1806669"/>
    <lineage>
        <taxon>Bacteria</taxon>
        <taxon>Pseudomonadati</taxon>
        <taxon>Pseudomonadota</taxon>
        <taxon>Gammaproteobacteria</taxon>
        <taxon>Oceanospirillales</taxon>
        <taxon>Oceanospirillaceae</taxon>
        <taxon>Neptuniibacter</taxon>
    </lineage>
</organism>
<accession>A0ABU9TUZ8</accession>
<keyword evidence="3" id="KW-1185">Reference proteome</keyword>
<feature type="signal peptide" evidence="1">
    <location>
        <begin position="1"/>
        <end position="22"/>
    </location>
</feature>
<evidence type="ECO:0000256" key="1">
    <source>
        <dbReference type="SAM" id="SignalP"/>
    </source>
</evidence>
<protein>
    <submittedName>
        <fullName evidence="2">Uncharacterized protein</fullName>
    </submittedName>
</protein>
<reference evidence="2 3" key="1">
    <citation type="submission" date="2024-03" db="EMBL/GenBank/DDBJ databases">
        <title>Community enrichment and isolation of bacterial strains for fucoidan degradation.</title>
        <authorList>
            <person name="Sichert A."/>
        </authorList>
    </citation>
    <scope>NUCLEOTIDE SEQUENCE [LARGE SCALE GENOMIC DNA]</scope>
    <source>
        <strain evidence="2 3">AS76</strain>
    </source>
</reference>
<evidence type="ECO:0000313" key="3">
    <source>
        <dbReference type="Proteomes" id="UP001449225"/>
    </source>
</evidence>
<name>A0ABU9TUZ8_9GAMM</name>
<comment type="caution">
    <text evidence="2">The sequence shown here is derived from an EMBL/GenBank/DDBJ whole genome shotgun (WGS) entry which is preliminary data.</text>
</comment>
<dbReference type="Proteomes" id="UP001449225">
    <property type="component" value="Unassembled WGS sequence"/>
</dbReference>
<dbReference type="EMBL" id="JBBMRA010000012">
    <property type="protein sequence ID" value="MEM5537241.1"/>
    <property type="molecule type" value="Genomic_DNA"/>
</dbReference>